<evidence type="ECO:0000313" key="2">
    <source>
        <dbReference type="EMBL" id="RCW71948.1"/>
    </source>
</evidence>
<reference evidence="2 3" key="1">
    <citation type="submission" date="2018-07" db="EMBL/GenBank/DDBJ databases">
        <title>Genomic Encyclopedia of Type Strains, Phase IV (KMG-IV): sequencing the most valuable type-strain genomes for metagenomic binning, comparative biology and taxonomic classification.</title>
        <authorList>
            <person name="Goeker M."/>
        </authorList>
    </citation>
    <scope>NUCLEOTIDE SEQUENCE [LARGE SCALE GENOMIC DNA]</scope>
    <source>
        <strain evidence="2 3">DSM 27696</strain>
    </source>
</reference>
<gene>
    <name evidence="2" type="ORF">DFR57_105132</name>
</gene>
<accession>A0A368XY35</accession>
<proteinExistence type="predicted"/>
<name>A0A368XY35_9BACI</name>
<dbReference type="PROSITE" id="PS51733">
    <property type="entry name" value="BPL_LPL_CATALYTIC"/>
    <property type="match status" value="1"/>
</dbReference>
<dbReference type="RefSeq" id="WP_281270476.1">
    <property type="nucleotide sequence ID" value="NZ_QPJJ01000005.1"/>
</dbReference>
<dbReference type="AlphaFoldDB" id="A0A368XY35"/>
<feature type="domain" description="BPL/LPL catalytic" evidence="1">
    <location>
        <begin position="34"/>
        <end position="244"/>
    </location>
</feature>
<dbReference type="PANTHER" id="PTHR43679">
    <property type="entry name" value="OCTANOYLTRANSFERASE LIPM-RELATED"/>
    <property type="match status" value="1"/>
</dbReference>
<keyword evidence="2" id="KW-0436">Ligase</keyword>
<dbReference type="GO" id="GO:0016740">
    <property type="term" value="F:transferase activity"/>
    <property type="evidence" value="ECO:0007669"/>
    <property type="project" value="UniProtKB-ARBA"/>
</dbReference>
<comment type="caution">
    <text evidence="2">The sequence shown here is derived from an EMBL/GenBank/DDBJ whole genome shotgun (WGS) entry which is preliminary data.</text>
</comment>
<sequence length="274" mass="31311">MHMKETWYYIDSGHQTPSFNMAVDECLLNWHSKGLIPPVLRLYGWKPAGLSIGYFQKTANKINLEKVEEKGFKLVRRLTGGRAVLHDDELTYSIIISEDHPCIPTSIKEAYLYLSKGILNGYQLLHIDASFHNQSLAKSTSSSAVCFEEPSWYELIVDGKKAAGSAQTRKNGVLLQHGSIPITINEEVLYDLFLYPSEAVKKRAQQGFKDKAISIQDVSSKVLSYDTVKTAFREGFEQALNLNLEPYHFNEQELTEIKTLQRDKYENDQWNLNR</sequence>
<organism evidence="2 3">
    <name type="scientific">Saliterribacillus persicus</name>
    <dbReference type="NCBI Taxonomy" id="930114"/>
    <lineage>
        <taxon>Bacteria</taxon>
        <taxon>Bacillati</taxon>
        <taxon>Bacillota</taxon>
        <taxon>Bacilli</taxon>
        <taxon>Bacillales</taxon>
        <taxon>Bacillaceae</taxon>
        <taxon>Saliterribacillus</taxon>
    </lineage>
</organism>
<dbReference type="Proteomes" id="UP000252585">
    <property type="component" value="Unassembled WGS sequence"/>
</dbReference>
<evidence type="ECO:0000313" key="3">
    <source>
        <dbReference type="Proteomes" id="UP000252585"/>
    </source>
</evidence>
<dbReference type="InterPro" id="IPR050664">
    <property type="entry name" value="Octanoyltrans_LipM/LipL"/>
</dbReference>
<dbReference type="InterPro" id="IPR045864">
    <property type="entry name" value="aa-tRNA-synth_II/BPL/LPL"/>
</dbReference>
<dbReference type="CDD" id="cd16443">
    <property type="entry name" value="LplA"/>
    <property type="match status" value="1"/>
</dbReference>
<dbReference type="EMBL" id="QPJJ01000005">
    <property type="protein sequence ID" value="RCW71948.1"/>
    <property type="molecule type" value="Genomic_DNA"/>
</dbReference>
<keyword evidence="3" id="KW-1185">Reference proteome</keyword>
<dbReference type="Gene3D" id="3.30.930.10">
    <property type="entry name" value="Bira Bifunctional Protein, Domain 2"/>
    <property type="match status" value="1"/>
</dbReference>
<evidence type="ECO:0000259" key="1">
    <source>
        <dbReference type="PROSITE" id="PS51733"/>
    </source>
</evidence>
<dbReference type="SUPFAM" id="SSF55681">
    <property type="entry name" value="Class II aaRS and biotin synthetases"/>
    <property type="match status" value="1"/>
</dbReference>
<dbReference type="PANTHER" id="PTHR43679:SF2">
    <property type="entry name" value="OCTANOYL-[GCVH]:PROTEIN N-OCTANOYLTRANSFERASE"/>
    <property type="match status" value="1"/>
</dbReference>
<dbReference type="GO" id="GO:0009249">
    <property type="term" value="P:protein lipoylation"/>
    <property type="evidence" value="ECO:0007669"/>
    <property type="project" value="UniProtKB-ARBA"/>
</dbReference>
<dbReference type="InterPro" id="IPR004143">
    <property type="entry name" value="BPL_LPL_catalytic"/>
</dbReference>
<protein>
    <submittedName>
        <fullName evidence="2">Lipoate-protein ligase A</fullName>
    </submittedName>
</protein>
<dbReference type="GO" id="GO:0140096">
    <property type="term" value="F:catalytic activity, acting on a protein"/>
    <property type="evidence" value="ECO:0007669"/>
    <property type="project" value="UniProtKB-ARBA"/>
</dbReference>
<dbReference type="GO" id="GO:0016874">
    <property type="term" value="F:ligase activity"/>
    <property type="evidence" value="ECO:0007669"/>
    <property type="project" value="UniProtKB-KW"/>
</dbReference>
<dbReference type="Pfam" id="PF21948">
    <property type="entry name" value="LplA-B_cat"/>
    <property type="match status" value="1"/>
</dbReference>